<protein>
    <submittedName>
        <fullName evidence="1">Uncharacterized protein</fullName>
    </submittedName>
</protein>
<name>A0AA43QSC4_9LECA</name>
<proteinExistence type="predicted"/>
<evidence type="ECO:0000313" key="2">
    <source>
        <dbReference type="Proteomes" id="UP001161017"/>
    </source>
</evidence>
<comment type="caution">
    <text evidence="1">The sequence shown here is derived from an EMBL/GenBank/DDBJ whole genome shotgun (WGS) entry which is preliminary data.</text>
</comment>
<dbReference type="EMBL" id="JAPUFD010000011">
    <property type="protein sequence ID" value="MDI1489998.1"/>
    <property type="molecule type" value="Genomic_DNA"/>
</dbReference>
<keyword evidence="2" id="KW-1185">Reference proteome</keyword>
<accession>A0AA43QSC4</accession>
<reference evidence="1" key="1">
    <citation type="journal article" date="2023" name="Genome Biol. Evol.">
        <title>First Whole Genome Sequence and Flow Cytometry Genome Size Data for the Lichen-Forming Fungus Ramalina farinacea (Ascomycota).</title>
        <authorList>
            <person name="Llewellyn T."/>
            <person name="Mian S."/>
            <person name="Hill R."/>
            <person name="Leitch I.J."/>
            <person name="Gaya E."/>
        </authorList>
    </citation>
    <scope>NUCLEOTIDE SEQUENCE</scope>
    <source>
        <strain evidence="1">LIQ254RAFAR</strain>
    </source>
</reference>
<organism evidence="1 2">
    <name type="scientific">Ramalina farinacea</name>
    <dbReference type="NCBI Taxonomy" id="258253"/>
    <lineage>
        <taxon>Eukaryota</taxon>
        <taxon>Fungi</taxon>
        <taxon>Dikarya</taxon>
        <taxon>Ascomycota</taxon>
        <taxon>Pezizomycotina</taxon>
        <taxon>Lecanoromycetes</taxon>
        <taxon>OSLEUM clade</taxon>
        <taxon>Lecanoromycetidae</taxon>
        <taxon>Lecanorales</taxon>
        <taxon>Lecanorineae</taxon>
        <taxon>Ramalinaceae</taxon>
        <taxon>Ramalina</taxon>
    </lineage>
</organism>
<dbReference type="Proteomes" id="UP001161017">
    <property type="component" value="Unassembled WGS sequence"/>
</dbReference>
<dbReference type="AlphaFoldDB" id="A0AA43QSC4"/>
<gene>
    <name evidence="1" type="ORF">OHK93_001197</name>
</gene>
<sequence>MSASEYMNLDWRQCCSRKVRIERLDLIWHELSANEKVGIQPSSPRGRCELVQEGEDFIMRRRSAKVIRKAAALARSWPHLWSVYKRVSTNLAEDTQVMYRFFQYQEADKMTAAQARTALHELALTIGVHEWTLGVVPQPSGEIYLPLGRYIEGFRVIDILRYHRTDVPDQKYREKFTLGEKATSPIEPLVERLRFKGKTPAAVIVVEHRNIKPGMTTLGSKRDDTIVVMV</sequence>
<evidence type="ECO:0000313" key="1">
    <source>
        <dbReference type="EMBL" id="MDI1489998.1"/>
    </source>
</evidence>